<keyword evidence="1" id="KW-0732">Signal</keyword>
<reference evidence="2 3" key="1">
    <citation type="submission" date="2019-12" db="EMBL/GenBank/DDBJ databases">
        <title>Enteriobacteria Tanzani isolates_10432.</title>
        <authorList>
            <person name="Subbiah M."/>
            <person name="Call D."/>
        </authorList>
    </citation>
    <scope>NUCLEOTIDE SEQUENCE [LARGE SCALE GENOMIC DNA]</scope>
    <source>
        <strain evidence="2 3">10432wF6</strain>
    </source>
</reference>
<sequence length="110" mass="12276">MRHCGWLLGLLSLFSLATHASDWQEIKNEAKGQTVWFNAWGGDTAINRYLDWVSGEMKTHYAINLKIVRLADAADAVKRIQTEAAAGRKTGGSVDLLWVNGENFRTLKEA</sequence>
<feature type="signal peptide" evidence="1">
    <location>
        <begin position="1"/>
        <end position="20"/>
    </location>
</feature>
<feature type="chain" id="PRO_5026959609" evidence="1">
    <location>
        <begin position="21"/>
        <end position="110"/>
    </location>
</feature>
<evidence type="ECO:0000313" key="3">
    <source>
        <dbReference type="Proteomes" id="UP000487258"/>
    </source>
</evidence>
<accession>A0A6L6ZZU2</accession>
<gene>
    <name evidence="2" type="ORF">GQM04_26855</name>
</gene>
<dbReference type="PANTHER" id="PTHR42779">
    <property type="entry name" value="PROTEIN YNJB"/>
    <property type="match status" value="1"/>
</dbReference>
<comment type="caution">
    <text evidence="2">The sequence shown here is derived from an EMBL/GenBank/DDBJ whole genome shotgun (WGS) entry which is preliminary data.</text>
</comment>
<organism evidence="2 3">
    <name type="scientific">Escherichia coli</name>
    <dbReference type="NCBI Taxonomy" id="562"/>
    <lineage>
        <taxon>Bacteria</taxon>
        <taxon>Pseudomonadati</taxon>
        <taxon>Pseudomonadota</taxon>
        <taxon>Gammaproteobacteria</taxon>
        <taxon>Enterobacterales</taxon>
        <taxon>Enterobacteriaceae</taxon>
        <taxon>Escherichia</taxon>
    </lineage>
</organism>
<dbReference type="EMBL" id="WTMY01000558">
    <property type="protein sequence ID" value="MWL49044.1"/>
    <property type="molecule type" value="Genomic_DNA"/>
</dbReference>
<proteinExistence type="predicted"/>
<dbReference type="PANTHER" id="PTHR42779:SF1">
    <property type="entry name" value="PROTEIN YNJB"/>
    <property type="match status" value="1"/>
</dbReference>
<evidence type="ECO:0000313" key="2">
    <source>
        <dbReference type="EMBL" id="MWL49044.1"/>
    </source>
</evidence>
<name>A0A6L6ZZU2_ECOLX</name>
<dbReference type="AlphaFoldDB" id="A0A6L6ZZU2"/>
<protein>
    <submittedName>
        <fullName evidence="2">ABC transporter substrate-binding protein</fullName>
    </submittedName>
</protein>
<evidence type="ECO:0000256" key="1">
    <source>
        <dbReference type="SAM" id="SignalP"/>
    </source>
</evidence>
<feature type="non-terminal residue" evidence="2">
    <location>
        <position position="110"/>
    </location>
</feature>
<dbReference type="Proteomes" id="UP000487258">
    <property type="component" value="Unassembled WGS sequence"/>
</dbReference>